<organism evidence="1 2">
    <name type="scientific">Endozoicomonas montiporae</name>
    <dbReference type="NCBI Taxonomy" id="1027273"/>
    <lineage>
        <taxon>Bacteria</taxon>
        <taxon>Pseudomonadati</taxon>
        <taxon>Pseudomonadota</taxon>
        <taxon>Gammaproteobacteria</taxon>
        <taxon>Oceanospirillales</taxon>
        <taxon>Endozoicomonadaceae</taxon>
        <taxon>Endozoicomonas</taxon>
    </lineage>
</organism>
<comment type="caution">
    <text evidence="1">The sequence shown here is derived from an EMBL/GenBank/DDBJ whole genome shotgun (WGS) entry which is preliminary data.</text>
</comment>
<gene>
    <name evidence="1" type="ORF">GZ77_06125</name>
</gene>
<evidence type="ECO:0000313" key="1">
    <source>
        <dbReference type="EMBL" id="KEQ16039.1"/>
    </source>
</evidence>
<evidence type="ECO:0000313" key="2">
    <source>
        <dbReference type="Proteomes" id="UP000028006"/>
    </source>
</evidence>
<protein>
    <submittedName>
        <fullName evidence="1">Uncharacterized protein</fullName>
    </submittedName>
</protein>
<name>A0A081NC66_9GAMM</name>
<accession>A0A081NC66</accession>
<dbReference type="EMBL" id="JOKG01000001">
    <property type="protein sequence ID" value="KEQ16039.1"/>
    <property type="molecule type" value="Genomic_DNA"/>
</dbReference>
<dbReference type="Proteomes" id="UP000028006">
    <property type="component" value="Unassembled WGS sequence"/>
</dbReference>
<dbReference type="AlphaFoldDB" id="A0A081NC66"/>
<keyword evidence="2" id="KW-1185">Reference proteome</keyword>
<reference evidence="1 2" key="1">
    <citation type="submission" date="2014-06" db="EMBL/GenBank/DDBJ databases">
        <title>Whole Genome Sequences of Three Symbiotic Endozoicomonas Bacteria.</title>
        <authorList>
            <person name="Neave M.J."/>
            <person name="Apprill A."/>
            <person name="Voolstra C.R."/>
        </authorList>
    </citation>
    <scope>NUCLEOTIDE SEQUENCE [LARGE SCALE GENOMIC DNA]</scope>
    <source>
        <strain evidence="1 2">LMG 24815</strain>
    </source>
</reference>
<sequence>MIVAAIAKQQAIDFGDSKKTGKEKRNARNAIRFWDRWYATSDNVAKAFYKVKLYEKASSA</sequence>
<proteinExistence type="predicted"/>